<feature type="domain" description="Glucose-methanol-choline oxidoreductase N-terminal" evidence="2">
    <location>
        <begin position="354"/>
        <end position="377"/>
    </location>
</feature>
<dbReference type="Gene3D" id="3.50.50.60">
    <property type="entry name" value="FAD/NAD(P)-binding domain"/>
    <property type="match status" value="1"/>
</dbReference>
<dbReference type="GO" id="GO:0016614">
    <property type="term" value="F:oxidoreductase activity, acting on CH-OH group of donors"/>
    <property type="evidence" value="ECO:0007669"/>
    <property type="project" value="InterPro"/>
</dbReference>
<accession>A0A7D8YP73</accession>
<dbReference type="InterPro" id="IPR000172">
    <property type="entry name" value="GMC_OxRdtase_N"/>
</dbReference>
<dbReference type="SUPFAM" id="SSF51905">
    <property type="entry name" value="FAD/NAD(P)-binding domain"/>
    <property type="match status" value="1"/>
</dbReference>
<dbReference type="CDD" id="cd09630">
    <property type="entry name" value="CDH_like_cytochrome"/>
    <property type="match status" value="1"/>
</dbReference>
<comment type="caution">
    <text evidence="3">The sequence shown here is derived from an EMBL/GenBank/DDBJ whole genome shotgun (WGS) entry which is preliminary data.</text>
</comment>
<evidence type="ECO:0000313" key="4">
    <source>
        <dbReference type="Proteomes" id="UP000481288"/>
    </source>
</evidence>
<dbReference type="Gene3D" id="2.60.40.1210">
    <property type="entry name" value="Cellobiose dehydrogenase, cytochrome domain"/>
    <property type="match status" value="1"/>
</dbReference>
<dbReference type="Proteomes" id="UP000481288">
    <property type="component" value="Unassembled WGS sequence"/>
</dbReference>
<dbReference type="AlphaFoldDB" id="A0A7D8YP73"/>
<dbReference type="PANTHER" id="PTHR47190">
    <property type="entry name" value="DEHYDROGENASE, PUTATIVE-RELATED"/>
    <property type="match status" value="1"/>
</dbReference>
<keyword evidence="1" id="KW-0732">Signal</keyword>
<dbReference type="Pfam" id="PF16010">
    <property type="entry name" value="CDH-cyt"/>
    <property type="match status" value="1"/>
</dbReference>
<dbReference type="PANTHER" id="PTHR47190:SF2">
    <property type="entry name" value="CELLOBIOSE DEHYDROGENASE (AFU_ORTHOLOGUE AFUA_2G17620)"/>
    <property type="match status" value="1"/>
</dbReference>
<evidence type="ECO:0000259" key="2">
    <source>
        <dbReference type="PROSITE" id="PS00623"/>
    </source>
</evidence>
<dbReference type="EMBL" id="QGMG01000231">
    <property type="protein sequence ID" value="TVY55538.1"/>
    <property type="molecule type" value="Genomic_DNA"/>
</dbReference>
<dbReference type="OrthoDB" id="413885at2759"/>
<keyword evidence="4" id="KW-1185">Reference proteome</keyword>
<dbReference type="InterPro" id="IPR036188">
    <property type="entry name" value="FAD/NAD-bd_sf"/>
</dbReference>
<feature type="chain" id="PRO_5028839688" evidence="1">
    <location>
        <begin position="24"/>
        <end position="466"/>
    </location>
</feature>
<reference evidence="3 4" key="1">
    <citation type="submission" date="2018-05" db="EMBL/GenBank/DDBJ databases">
        <title>Whole genome sequencing for identification of molecular markers to develop diagnostic detection tools for the regulated plant pathogen Lachnellula willkommii.</title>
        <authorList>
            <person name="Giroux E."/>
            <person name="Bilodeau G."/>
        </authorList>
    </citation>
    <scope>NUCLEOTIDE SEQUENCE [LARGE SCALE GENOMIC DNA]</scope>
    <source>
        <strain evidence="3 4">CBS 625.97</strain>
    </source>
</reference>
<protein>
    <submittedName>
        <fullName evidence="3">Cellobiose dehydrogenase</fullName>
    </submittedName>
</protein>
<sequence length="466" mass="49549">MKTTNFLCGVLSCALYFISAVLAQDFASHGTYTEPNTGIVFYTSFETNGTVEGDGEFSEVSWGGFTFGIALPENALTVDSFEYIGLIIGSTPNGTGWSGVVQGDNVGAGMPNHLMLLAWPTGNGDEIATSFRYTSGYLAPVPYGGSASIYPIYSKVNATNWTLVYKCTNCLIFDDPTQASFNTSTSKGGFEQGWAQSDAPPYDKTDANSNFDQHNNGMGEFSIAVASATQSDYSKWATETATTTYTSTTSSGTPTATSISASAVPTGVTYDYVVIGGGAGGIPIADKLSEAGKSVLLIEKGVASSARWGGTLRPESGWLDGYNLTWFDVPGECNRIWNGGSDGVACTDTDQMAGCILGGGTAVNAGLWWKPNPADWDVNFPTGWKSSDMSAATQRVFSRLPGTDHPSMDGQLYLQSGFNTIRTGLANANWTSVTANDVPSQKNRTYAHTPYMYIHGERGVLWLHTS</sequence>
<feature type="signal peptide" evidence="1">
    <location>
        <begin position="1"/>
        <end position="23"/>
    </location>
</feature>
<dbReference type="GO" id="GO:0050660">
    <property type="term" value="F:flavin adenine dinucleotide binding"/>
    <property type="evidence" value="ECO:0007669"/>
    <property type="project" value="InterPro"/>
</dbReference>
<dbReference type="InterPro" id="IPR053208">
    <property type="entry name" value="GMC_Oxidoreductase_CD"/>
</dbReference>
<evidence type="ECO:0000256" key="1">
    <source>
        <dbReference type="SAM" id="SignalP"/>
    </source>
</evidence>
<organism evidence="3 4">
    <name type="scientific">Lachnellula cervina</name>
    <dbReference type="NCBI Taxonomy" id="1316786"/>
    <lineage>
        <taxon>Eukaryota</taxon>
        <taxon>Fungi</taxon>
        <taxon>Dikarya</taxon>
        <taxon>Ascomycota</taxon>
        <taxon>Pezizomycotina</taxon>
        <taxon>Leotiomycetes</taxon>
        <taxon>Helotiales</taxon>
        <taxon>Lachnaceae</taxon>
        <taxon>Lachnellula</taxon>
    </lineage>
</organism>
<proteinExistence type="predicted"/>
<dbReference type="SUPFAM" id="SSF49344">
    <property type="entry name" value="CBD9-like"/>
    <property type="match status" value="1"/>
</dbReference>
<name>A0A7D8YP73_9HELO</name>
<dbReference type="PROSITE" id="PS00623">
    <property type="entry name" value="GMC_OXRED_1"/>
    <property type="match status" value="1"/>
</dbReference>
<evidence type="ECO:0000313" key="3">
    <source>
        <dbReference type="EMBL" id="TVY55538.1"/>
    </source>
</evidence>
<gene>
    <name evidence="3" type="primary">CDH-1_1</name>
    <name evidence="3" type="ORF">LCER1_G003132</name>
</gene>
<dbReference type="InterPro" id="IPR015920">
    <property type="entry name" value="Cellobiose_DH-like_cyt"/>
</dbReference>